<gene>
    <name evidence="1" type="ORF">S01H1_71833</name>
</gene>
<dbReference type="EMBL" id="BARS01047862">
    <property type="protein sequence ID" value="GAG30334.1"/>
    <property type="molecule type" value="Genomic_DNA"/>
</dbReference>
<name>X0WH98_9ZZZZ</name>
<comment type="caution">
    <text evidence="1">The sequence shown here is derived from an EMBL/GenBank/DDBJ whole genome shotgun (WGS) entry which is preliminary data.</text>
</comment>
<dbReference type="AlphaFoldDB" id="X0WH98"/>
<protein>
    <submittedName>
        <fullName evidence="1">Uncharacterized protein</fullName>
    </submittedName>
</protein>
<organism evidence="1">
    <name type="scientific">marine sediment metagenome</name>
    <dbReference type="NCBI Taxonomy" id="412755"/>
    <lineage>
        <taxon>unclassified sequences</taxon>
        <taxon>metagenomes</taxon>
        <taxon>ecological metagenomes</taxon>
    </lineage>
</organism>
<sequence>MEPKFKEGEKVKCIGKSSGESDGSLQYAGAGWKKDLIFKVTHTDKTVRGYCYFGGYRNNGVYEEFLGLPKVTNWKERIQNGV</sequence>
<reference evidence="1" key="1">
    <citation type="journal article" date="2014" name="Front. Microbiol.">
        <title>High frequency of phylogenetically diverse reductive dehalogenase-homologous genes in deep subseafloor sedimentary metagenomes.</title>
        <authorList>
            <person name="Kawai M."/>
            <person name="Futagami T."/>
            <person name="Toyoda A."/>
            <person name="Takaki Y."/>
            <person name="Nishi S."/>
            <person name="Hori S."/>
            <person name="Arai W."/>
            <person name="Tsubouchi T."/>
            <person name="Morono Y."/>
            <person name="Uchiyama I."/>
            <person name="Ito T."/>
            <person name="Fujiyama A."/>
            <person name="Inagaki F."/>
            <person name="Takami H."/>
        </authorList>
    </citation>
    <scope>NUCLEOTIDE SEQUENCE</scope>
    <source>
        <strain evidence="1">Expedition CK06-06</strain>
    </source>
</reference>
<accession>X0WH98</accession>
<evidence type="ECO:0000313" key="1">
    <source>
        <dbReference type="EMBL" id="GAG30334.1"/>
    </source>
</evidence>
<proteinExistence type="predicted"/>